<dbReference type="AlphaFoldDB" id="A0A0R2AWP0"/>
<dbReference type="OrthoDB" id="9765175at2"/>
<evidence type="ECO:0000256" key="1">
    <source>
        <dbReference type="ARBA" id="ARBA00022676"/>
    </source>
</evidence>
<name>A0A0R2AWP0_9LACO</name>
<dbReference type="PATRIC" id="fig|1423727.3.peg.1512"/>
<dbReference type="RefSeq" id="WP_057894771.1">
    <property type="nucleotide sequence ID" value="NZ_AYZQ01000003.1"/>
</dbReference>
<dbReference type="PANTHER" id="PTHR12526">
    <property type="entry name" value="GLYCOSYLTRANSFERASE"/>
    <property type="match status" value="1"/>
</dbReference>
<dbReference type="GO" id="GO:0016757">
    <property type="term" value="F:glycosyltransferase activity"/>
    <property type="evidence" value="ECO:0007669"/>
    <property type="project" value="UniProtKB-KW"/>
</dbReference>
<dbReference type="Proteomes" id="UP000051672">
    <property type="component" value="Unassembled WGS sequence"/>
</dbReference>
<evidence type="ECO:0000313" key="4">
    <source>
        <dbReference type="EMBL" id="KRM71832.1"/>
    </source>
</evidence>
<keyword evidence="2 4" id="KW-0808">Transferase</keyword>
<comment type="caution">
    <text evidence="4">The sequence shown here is derived from an EMBL/GenBank/DDBJ whole genome shotgun (WGS) entry which is preliminary data.</text>
</comment>
<feature type="domain" description="Glycosyl transferase family 1" evidence="3">
    <location>
        <begin position="292"/>
        <end position="453"/>
    </location>
</feature>
<keyword evidence="5" id="KW-1185">Reference proteome</keyword>
<dbReference type="Pfam" id="PF00534">
    <property type="entry name" value="Glycos_transf_1"/>
    <property type="match status" value="1"/>
</dbReference>
<evidence type="ECO:0000256" key="2">
    <source>
        <dbReference type="ARBA" id="ARBA00022679"/>
    </source>
</evidence>
<proteinExistence type="predicted"/>
<sequence length="481" mass="55502">MNFFVNGAIGIGNSGVEHAQFFRAKRFEQANLPYRFVFSDYAPELQEAMDTWGLTNDQVLNVFEYFTLGGDYITKGAPKLFEAKKETIIDSTNTHRLRHNYTRRGLHIVESLVKYPNKHKNDGVLLVSTGHTEIFDRNTGLKKMSWETVDDQHMQFMMRNIHIYHQADHEHYFFENEVRMLRYFYHKINEAFNEDNVFIIDRGEKNEHALVDVPMPHAKFIDIVHADHLGERDDPKNPLWNNYYEYMLTHMNKFDRVIVATKGQRDDFLVDFPDQQAKILTIPVGGVSDTPKKIESHQLEAPLKLISVQRLAPEKHVDEVIKAVAQFHNDGHEVILDIYGQGGEHDKLDTLIKDSKAEDYIKLMGNSNQLAEIYPKYDAYISASYSEGFGLTYIEALDAALPIIAYKARFGAMDLVDDGVNGFLTDYKRDDVDFNVGQLVAALNKLLESDYPTLQKNTQKTVENYQDHVIAKKWEDMLHAL</sequence>
<dbReference type="PANTHER" id="PTHR12526:SF629">
    <property type="entry name" value="TEICHURONIC ACID BIOSYNTHESIS GLYCOSYLTRANSFERASE TUAH-RELATED"/>
    <property type="match status" value="1"/>
</dbReference>
<dbReference type="InterPro" id="IPR001296">
    <property type="entry name" value="Glyco_trans_1"/>
</dbReference>
<dbReference type="SUPFAM" id="SSF53756">
    <property type="entry name" value="UDP-Glycosyltransferase/glycogen phosphorylase"/>
    <property type="match status" value="1"/>
</dbReference>
<dbReference type="STRING" id="1423727.FC34_GL001493"/>
<reference evidence="4 5" key="1">
    <citation type="journal article" date="2015" name="Genome Announc.">
        <title>Expanding the biotechnology potential of lactobacilli through comparative genomics of 213 strains and associated genera.</title>
        <authorList>
            <person name="Sun Z."/>
            <person name="Harris H.M."/>
            <person name="McCann A."/>
            <person name="Guo C."/>
            <person name="Argimon S."/>
            <person name="Zhang W."/>
            <person name="Yang X."/>
            <person name="Jeffery I.B."/>
            <person name="Cooney J.C."/>
            <person name="Kagawa T.F."/>
            <person name="Liu W."/>
            <person name="Song Y."/>
            <person name="Salvetti E."/>
            <person name="Wrobel A."/>
            <person name="Rasinkangas P."/>
            <person name="Parkhill J."/>
            <person name="Rea M.C."/>
            <person name="O'Sullivan O."/>
            <person name="Ritari J."/>
            <person name="Douillard F.P."/>
            <person name="Paul Ross R."/>
            <person name="Yang R."/>
            <person name="Briner A.E."/>
            <person name="Felis G.E."/>
            <person name="de Vos W.M."/>
            <person name="Barrangou R."/>
            <person name="Klaenhammer T.R."/>
            <person name="Caufield P.W."/>
            <person name="Cui Y."/>
            <person name="Zhang H."/>
            <person name="O'Toole P.W."/>
        </authorList>
    </citation>
    <scope>NUCLEOTIDE SEQUENCE [LARGE SCALE GENOMIC DNA]</scope>
    <source>
        <strain evidence="4 5">DSM 23927</strain>
    </source>
</reference>
<evidence type="ECO:0000313" key="5">
    <source>
        <dbReference type="Proteomes" id="UP000051672"/>
    </source>
</evidence>
<dbReference type="Gene3D" id="3.40.50.2000">
    <property type="entry name" value="Glycogen Phosphorylase B"/>
    <property type="match status" value="2"/>
</dbReference>
<evidence type="ECO:0000259" key="3">
    <source>
        <dbReference type="Pfam" id="PF00534"/>
    </source>
</evidence>
<dbReference type="EMBL" id="AYZQ01000003">
    <property type="protein sequence ID" value="KRM71832.1"/>
    <property type="molecule type" value="Genomic_DNA"/>
</dbReference>
<organism evidence="4 5">
    <name type="scientific">Lacticaseibacillus brantae DSM 23927</name>
    <dbReference type="NCBI Taxonomy" id="1423727"/>
    <lineage>
        <taxon>Bacteria</taxon>
        <taxon>Bacillati</taxon>
        <taxon>Bacillota</taxon>
        <taxon>Bacilli</taxon>
        <taxon>Lactobacillales</taxon>
        <taxon>Lactobacillaceae</taxon>
        <taxon>Lacticaseibacillus</taxon>
    </lineage>
</organism>
<protein>
    <submittedName>
        <fullName evidence="4">Glycosyltransferase</fullName>
    </submittedName>
</protein>
<accession>A0A0R2AWP0</accession>
<keyword evidence="1" id="KW-0328">Glycosyltransferase</keyword>
<gene>
    <name evidence="4" type="ORF">FC34_GL001493</name>
</gene>